<organism evidence="9 10">
    <name type="scientific">Malassezia arunalokei</name>
    <dbReference type="NCBI Taxonomy" id="1514897"/>
    <lineage>
        <taxon>Eukaryota</taxon>
        <taxon>Fungi</taxon>
        <taxon>Dikarya</taxon>
        <taxon>Basidiomycota</taxon>
        <taxon>Ustilaginomycotina</taxon>
        <taxon>Malasseziomycetes</taxon>
        <taxon>Malasseziales</taxon>
        <taxon>Malasseziaceae</taxon>
        <taxon>Malassezia</taxon>
    </lineage>
</organism>
<dbReference type="InterPro" id="IPR011051">
    <property type="entry name" value="RmlC_Cupin_sf"/>
</dbReference>
<dbReference type="GO" id="GO:0051315">
    <property type="term" value="P:attachment of mitotic spindle microtubules to kinetochore"/>
    <property type="evidence" value="ECO:0007669"/>
    <property type="project" value="TreeGrafter"/>
</dbReference>
<dbReference type="PANTHER" id="PTHR16684:SF11">
    <property type="entry name" value="CENTROMERE PROTEIN C"/>
    <property type="match status" value="1"/>
</dbReference>
<dbReference type="CDD" id="cd06993">
    <property type="entry name" value="cupin_CENP-C_C"/>
    <property type="match status" value="1"/>
</dbReference>
<dbReference type="Pfam" id="PF11699">
    <property type="entry name" value="CENP-C_C"/>
    <property type="match status" value="1"/>
</dbReference>
<dbReference type="GO" id="GO:0000776">
    <property type="term" value="C:kinetochore"/>
    <property type="evidence" value="ECO:0007669"/>
    <property type="project" value="InterPro"/>
</dbReference>
<dbReference type="GO" id="GO:0005634">
    <property type="term" value="C:nucleus"/>
    <property type="evidence" value="ECO:0007669"/>
    <property type="project" value="UniProtKB-SubCell"/>
</dbReference>
<comment type="subcellular location">
    <subcellularLocation>
        <location evidence="1">Nucleus</location>
    </subcellularLocation>
</comment>
<sequence>MQAAPARRFHEAGLGSRTGLRIGSVRLDEQGQEDLDAFFAESKRVLEWMEGSEDDAEAPSEAGSEAWHRQAPQMAAESLEARPSLAPRADETLWNSTVDISRAERTFRLASSSPVPMDAALPSTSTPVVVPRGRGSESRASLMDVSLPGTDASWARPAASRASLMDVSLPGTDASWARPATSLAEASFLRPEASRLPETDVSFLRPEASRLSVSEASFVRSEASRLPETDVSFLRPEASHLSVSEASFLRPEASRLPETEVSFARPDASRLPETEVSFLRPEASRLSVSDVSFLRPEASRLAVGEASFLRPDASELARPTWDDAASASDPPSEPMEALDAIDEEEPEPVPIKRGRGRPRKDPSMPPLRGRPGRPPGRQRPAQRVVERILDPPAWQLENPEGLRRGKRHRIAPLDWWRGERALYGKPDEPTGDALTGVVAPVLKQVIRVPRAPGEGTFSGMRRFRAKPAGYAQPGRPPGSRNYVPRLSPVEEDEDDEEAAEAWEADTDPYGRVMDADTNTEVTMRIACTAAGIRPRPAFNQAFSYEKIFGISDFMAAGVLVIPEGGEKPAKPSKDNNYTFVVLRGVVQVMVHRTRFVIASGGMFLVPKGNTYHIRNVSQREVRLFFAQARLLTDAPHMTHVVREGRTAFAHGPERVRVEEEEDEAEDEDDAASDADASGDYIDPT</sequence>
<dbReference type="FunFam" id="2.60.120.10:FF:000033">
    <property type="entry name" value="Centromere protein C 1"/>
    <property type="match status" value="1"/>
</dbReference>
<reference evidence="9 10" key="1">
    <citation type="submission" date="2023-03" db="EMBL/GenBank/DDBJ databases">
        <title>Mating type loci evolution in Malassezia.</title>
        <authorList>
            <person name="Coelho M.A."/>
        </authorList>
    </citation>
    <scope>NUCLEOTIDE SEQUENCE [LARGE SCALE GENOMIC DNA]</scope>
    <source>
        <strain evidence="9 10">CBS 13387</strain>
    </source>
</reference>
<evidence type="ECO:0000256" key="4">
    <source>
        <dbReference type="ARBA" id="ARBA00023242"/>
    </source>
</evidence>
<feature type="region of interest" description="Disordered" evidence="7">
    <location>
        <begin position="314"/>
        <end position="400"/>
    </location>
</feature>
<evidence type="ECO:0000256" key="2">
    <source>
        <dbReference type="ARBA" id="ARBA00010291"/>
    </source>
</evidence>
<evidence type="ECO:0000256" key="6">
    <source>
        <dbReference type="ARBA" id="ARBA00075033"/>
    </source>
</evidence>
<dbReference type="GO" id="GO:0051382">
    <property type="term" value="P:kinetochore assembly"/>
    <property type="evidence" value="ECO:0007669"/>
    <property type="project" value="InterPro"/>
</dbReference>
<evidence type="ECO:0000256" key="3">
    <source>
        <dbReference type="ARBA" id="ARBA00023125"/>
    </source>
</evidence>
<dbReference type="InterPro" id="IPR025974">
    <property type="entry name" value="Mif2/CENP-C_cupin"/>
</dbReference>
<protein>
    <recommendedName>
        <fullName evidence="6">CENP-C homolog</fullName>
    </recommendedName>
</protein>
<dbReference type="GO" id="GO:0051455">
    <property type="term" value="P:spindle attachment to meiosis I kinetochore"/>
    <property type="evidence" value="ECO:0007669"/>
    <property type="project" value="TreeGrafter"/>
</dbReference>
<feature type="region of interest" description="Disordered" evidence="7">
    <location>
        <begin position="650"/>
        <end position="684"/>
    </location>
</feature>
<dbReference type="GO" id="GO:0019237">
    <property type="term" value="F:centromeric DNA binding"/>
    <property type="evidence" value="ECO:0007669"/>
    <property type="project" value="InterPro"/>
</dbReference>
<feature type="domain" description="Mif2/CENP-C cupin" evidence="8">
    <location>
        <begin position="542"/>
        <end position="627"/>
    </location>
</feature>
<keyword evidence="10" id="KW-1185">Reference proteome</keyword>
<dbReference type="InterPro" id="IPR028386">
    <property type="entry name" value="CENP-C/Mif2/cnp3"/>
</dbReference>
<keyword evidence="3" id="KW-0238">DNA-binding</keyword>
<dbReference type="SUPFAM" id="SSF51182">
    <property type="entry name" value="RmlC-like cupins"/>
    <property type="match status" value="1"/>
</dbReference>
<dbReference type="EMBL" id="CP119924">
    <property type="protein sequence ID" value="WFD17733.1"/>
    <property type="molecule type" value="Genomic_DNA"/>
</dbReference>
<proteinExistence type="inferred from homology"/>
<evidence type="ECO:0000313" key="10">
    <source>
        <dbReference type="Proteomes" id="UP001217582"/>
    </source>
</evidence>
<feature type="compositionally biased region" description="Acidic residues" evidence="7">
    <location>
        <begin position="489"/>
        <end position="499"/>
    </location>
</feature>
<feature type="compositionally biased region" description="Acidic residues" evidence="7">
    <location>
        <begin position="658"/>
        <end position="672"/>
    </location>
</feature>
<evidence type="ECO:0000313" key="9">
    <source>
        <dbReference type="EMBL" id="WFD17733.1"/>
    </source>
</evidence>
<evidence type="ECO:0000256" key="7">
    <source>
        <dbReference type="SAM" id="MobiDB-lite"/>
    </source>
</evidence>
<dbReference type="Gene3D" id="2.60.120.10">
    <property type="entry name" value="Jelly Rolls"/>
    <property type="match status" value="1"/>
</dbReference>
<comment type="function">
    <text evidence="5">Component of the kinetochore, a multiprotein complex that assembles on centromeric DNA and attaches chromosomes to spindle microtubules, mediating chromosome segregation and sister chromatid segregation during meiosis and mitosis. Component of the inner kinetochore constitutive centromere-associated network (CCAN), which serves as a structural platform for outer kinetochore assembly.</text>
</comment>
<evidence type="ECO:0000256" key="5">
    <source>
        <dbReference type="ARBA" id="ARBA00057947"/>
    </source>
</evidence>
<evidence type="ECO:0000259" key="8">
    <source>
        <dbReference type="Pfam" id="PF11699"/>
    </source>
</evidence>
<dbReference type="Proteomes" id="UP001217582">
    <property type="component" value="Chromosome 9"/>
</dbReference>
<evidence type="ECO:0000256" key="1">
    <source>
        <dbReference type="ARBA" id="ARBA00004123"/>
    </source>
</evidence>
<feature type="region of interest" description="Disordered" evidence="7">
    <location>
        <begin position="467"/>
        <end position="499"/>
    </location>
</feature>
<comment type="similarity">
    <text evidence="2">Belongs to the CENP-C/MIF2 family.</text>
</comment>
<dbReference type="PANTHER" id="PTHR16684">
    <property type="entry name" value="CENTROMERE PROTEIN C"/>
    <property type="match status" value="1"/>
</dbReference>
<feature type="region of interest" description="Disordered" evidence="7">
    <location>
        <begin position="114"/>
        <end position="135"/>
    </location>
</feature>
<keyword evidence="4" id="KW-0539">Nucleus</keyword>
<accession>A0AAJ5Z6D8</accession>
<gene>
    <name evidence="9" type="primary">MIF2</name>
    <name evidence="9" type="ORF">MARU1_003796</name>
</gene>
<dbReference type="InterPro" id="IPR014710">
    <property type="entry name" value="RmlC-like_jellyroll"/>
</dbReference>
<name>A0AAJ5Z6D8_9BASI</name>
<dbReference type="AlphaFoldDB" id="A0AAJ5Z6D8"/>
<feature type="region of interest" description="Disordered" evidence="7">
    <location>
        <begin position="49"/>
        <end position="79"/>
    </location>
</feature>